<evidence type="ECO:0000313" key="2">
    <source>
        <dbReference type="EMBL" id="BDV36281.1"/>
    </source>
</evidence>
<reference evidence="2 3" key="1">
    <citation type="journal article" date="2023" name="Int. J. Syst. Evol. Microbiol.">
        <title>Methylocystis iwaonis sp. nov., a type II methane-oxidizing bacterium from surface soil of a rice paddy field in Japan, and emended description of the genus Methylocystis (ex Whittenbury et al. 1970) Bowman et al. 1993.</title>
        <authorList>
            <person name="Kaise H."/>
            <person name="Sawadogo J.B."/>
            <person name="Alam M.S."/>
            <person name="Ueno C."/>
            <person name="Dianou D."/>
            <person name="Shinjo R."/>
            <person name="Asakawa S."/>
        </authorList>
    </citation>
    <scope>NUCLEOTIDE SEQUENCE [LARGE SCALE GENOMIC DNA]</scope>
    <source>
        <strain evidence="2 3">SS37A-Re</strain>
    </source>
</reference>
<dbReference type="Gene3D" id="3.40.50.880">
    <property type="match status" value="1"/>
</dbReference>
<dbReference type="InterPro" id="IPR002818">
    <property type="entry name" value="DJ-1/PfpI"/>
</dbReference>
<evidence type="ECO:0000259" key="1">
    <source>
        <dbReference type="Pfam" id="PF01965"/>
    </source>
</evidence>
<dbReference type="SUPFAM" id="SSF52317">
    <property type="entry name" value="Class I glutamine amidotransferase-like"/>
    <property type="match status" value="1"/>
</dbReference>
<dbReference type="Proteomes" id="UP001317629">
    <property type="component" value="Plasmid pSS37A-Re-1"/>
</dbReference>
<name>A0ABM8EE76_9HYPH</name>
<gene>
    <name evidence="2" type="ORF">SS37A_38110</name>
</gene>
<keyword evidence="2" id="KW-0614">Plasmid</keyword>
<dbReference type="InterPro" id="IPR029062">
    <property type="entry name" value="Class_I_gatase-like"/>
</dbReference>
<geneLocation type="plasmid" evidence="2 3">
    <name>pSS37A-Re-1</name>
</geneLocation>
<proteinExistence type="predicted"/>
<sequence>MSTLDRRQVGEAIAAFAAILASGRAFAARDKSSDSAAPGHDMSQMPSRWHGKERIAFLIYPGFTALDMVGPHYMFASLMGAKIDIVAKTLDPVRSDTGLIFTPSARFEEAVADYDILCVPGGTQGTLAAIRDDATIAYVRDIGQKARFVTSVCTGSIVLGAAGLLQGYRATSHWVTKPLLPIVGAIPTDGRFVKDRNRITAEGVTAGLDFALSLVAELRDERYAQGVQLLAQYAPAPPFNAGDPATAPKDVTGMIDGMFTGLRQEMRAAAAATYERNKKP</sequence>
<dbReference type="CDD" id="cd03139">
    <property type="entry name" value="GATase1_PfpI_2"/>
    <property type="match status" value="1"/>
</dbReference>
<dbReference type="EMBL" id="AP027143">
    <property type="protein sequence ID" value="BDV36281.1"/>
    <property type="molecule type" value="Genomic_DNA"/>
</dbReference>
<organism evidence="2 3">
    <name type="scientific">Methylocystis iwaonis</name>
    <dbReference type="NCBI Taxonomy" id="2885079"/>
    <lineage>
        <taxon>Bacteria</taxon>
        <taxon>Pseudomonadati</taxon>
        <taxon>Pseudomonadota</taxon>
        <taxon>Alphaproteobacteria</taxon>
        <taxon>Hyphomicrobiales</taxon>
        <taxon>Methylocystaceae</taxon>
        <taxon>Methylocystis</taxon>
    </lineage>
</organism>
<dbReference type="Pfam" id="PF01965">
    <property type="entry name" value="DJ-1_PfpI"/>
    <property type="match status" value="1"/>
</dbReference>
<keyword evidence="3" id="KW-1185">Reference proteome</keyword>
<evidence type="ECO:0000313" key="3">
    <source>
        <dbReference type="Proteomes" id="UP001317629"/>
    </source>
</evidence>
<dbReference type="PANTHER" id="PTHR43130:SF2">
    <property type="entry name" value="DJ-1_PFPI DOMAIN-CONTAINING PROTEIN"/>
    <property type="match status" value="1"/>
</dbReference>
<accession>A0ABM8EE76</accession>
<protein>
    <submittedName>
        <fullName evidence="2">Thiazole biosynthesis protein ThiJ</fullName>
    </submittedName>
</protein>
<dbReference type="InterPro" id="IPR052158">
    <property type="entry name" value="INH-QAR"/>
</dbReference>
<dbReference type="PANTHER" id="PTHR43130">
    <property type="entry name" value="ARAC-FAMILY TRANSCRIPTIONAL REGULATOR"/>
    <property type="match status" value="1"/>
</dbReference>
<feature type="domain" description="DJ-1/PfpI" evidence="1">
    <location>
        <begin position="54"/>
        <end position="216"/>
    </location>
</feature>
<dbReference type="RefSeq" id="WP_281932250.1">
    <property type="nucleotide sequence ID" value="NZ_AP027143.1"/>
</dbReference>